<gene>
    <name evidence="1" type="ORF">SCBWM1_gp88</name>
</gene>
<evidence type="ECO:0000313" key="2">
    <source>
        <dbReference type="Proteomes" id="UP000274731"/>
    </source>
</evidence>
<sequence length="57" mass="6374">MNICFPGTRLVSFSIGPAFDLKDAHLMEFTPVKTYKERLDTDSSNNPIETVYPGVLP</sequence>
<dbReference type="Proteomes" id="UP000274731">
    <property type="component" value="Segment"/>
</dbReference>
<accession>A0A3G1L3L0</accession>
<proteinExistence type="predicted"/>
<organism evidence="1 2">
    <name type="scientific">Synechococcus phage S-CBWM1</name>
    <dbReference type="NCBI Taxonomy" id="2053653"/>
    <lineage>
        <taxon>Viruses</taxon>
        <taxon>Duplodnaviria</taxon>
        <taxon>Heunggongvirae</taxon>
        <taxon>Uroviricota</taxon>
        <taxon>Caudoviricetes</taxon>
        <taxon>Aokuangvirus</taxon>
        <taxon>Aokuangvirus SCBWM1</taxon>
    </lineage>
</organism>
<keyword evidence="2" id="KW-1185">Reference proteome</keyword>
<evidence type="ECO:0000313" key="1">
    <source>
        <dbReference type="EMBL" id="ATW62772.1"/>
    </source>
</evidence>
<dbReference type="EMBL" id="MG450654">
    <property type="protein sequence ID" value="ATW62772.1"/>
    <property type="molecule type" value="Genomic_DNA"/>
</dbReference>
<reference evidence="1 2" key="1">
    <citation type="journal article" date="2018" name="Environ. Microbiol.">
        <title>Novel phage-host interactions and evolution as revealed by a cyanomyovirus isolated from an estuarine environment.</title>
        <authorList>
            <person name="Xu Y."/>
            <person name="Zhang R."/>
            <person name="Wang N."/>
            <person name="Cai L."/>
            <person name="Tong Y."/>
            <person name="Sun Q."/>
            <person name="Chen F."/>
            <person name="Jiao N."/>
        </authorList>
    </citation>
    <scope>NUCLEOTIDE SEQUENCE [LARGE SCALE GENOMIC DNA]</scope>
</reference>
<protein>
    <submittedName>
        <fullName evidence="1">Uncharacterized protein</fullName>
    </submittedName>
</protein>
<name>A0A3G1L3L0_9CAUD</name>